<protein>
    <submittedName>
        <fullName evidence="1">Uncharacterized protein</fullName>
    </submittedName>
</protein>
<geneLocation type="plasmid" evidence="1 2">
    <name>p_unnamed1</name>
</geneLocation>
<dbReference type="Proteomes" id="UP001061862">
    <property type="component" value="Plasmid p_unnamed1"/>
</dbReference>
<dbReference type="RefSeq" id="WP_262165756.1">
    <property type="nucleotide sequence ID" value="NZ_CP104964.1"/>
</dbReference>
<evidence type="ECO:0000313" key="2">
    <source>
        <dbReference type="Proteomes" id="UP001061862"/>
    </source>
</evidence>
<evidence type="ECO:0000313" key="1">
    <source>
        <dbReference type="EMBL" id="UXN68112.1"/>
    </source>
</evidence>
<proteinExistence type="predicted"/>
<accession>A0ABY6CAK6</accession>
<name>A0ABY6CAK6_9HYPH</name>
<keyword evidence="1" id="KW-0614">Plasmid</keyword>
<dbReference type="EMBL" id="CP104964">
    <property type="protein sequence ID" value="UXN68112.1"/>
    <property type="molecule type" value="Genomic_DNA"/>
</dbReference>
<organism evidence="1 2">
    <name type="scientific">Devosia neptuniae</name>
    <dbReference type="NCBI Taxonomy" id="191302"/>
    <lineage>
        <taxon>Bacteria</taxon>
        <taxon>Pseudomonadati</taxon>
        <taxon>Pseudomonadota</taxon>
        <taxon>Alphaproteobacteria</taxon>
        <taxon>Hyphomicrobiales</taxon>
        <taxon>Devosiaceae</taxon>
        <taxon>Devosia</taxon>
    </lineage>
</organism>
<reference evidence="1 2" key="1">
    <citation type="submission" date="2022-09" db="EMBL/GenBank/DDBJ databases">
        <title>Interaction between co-microsymbionts with complementary sets of symbiotic genes in legume-rhizobium systems.</title>
        <authorList>
            <person name="Safronova V."/>
            <person name="Sazanova A."/>
            <person name="Afonin A."/>
            <person name="Chirak E."/>
        </authorList>
    </citation>
    <scope>NUCLEOTIDE SEQUENCE [LARGE SCALE GENOMIC DNA]</scope>
    <source>
        <strain evidence="1 2">A18/4-1</strain>
        <plasmid evidence="1 2">p_unnamed1</plasmid>
    </source>
</reference>
<gene>
    <name evidence="1" type="ORF">N8A98_00935</name>
</gene>
<sequence>MRAGVLPLPAGMMMPSAIRDAAPDAWGRRVIINRMLGRAGMQADPAEIDELTYMLQSGSDRIGPLDFQRSAKIYVPRDEPAASLAQMQEAADLVQTGVKLPKALDVALFHGSAVNQRAKNLVCLNLAAKHSTVRLTWKMEGNSSPQLTLATAQASQYRQMKDQGWWGRVRGS</sequence>
<keyword evidence="2" id="KW-1185">Reference proteome</keyword>